<dbReference type="Gene3D" id="1.10.260.40">
    <property type="entry name" value="lambda repressor-like DNA-binding domains"/>
    <property type="match status" value="1"/>
</dbReference>
<dbReference type="InterPro" id="IPR010982">
    <property type="entry name" value="Lambda_DNA-bd_dom_sf"/>
</dbReference>
<evidence type="ECO:0000313" key="3">
    <source>
        <dbReference type="Proteomes" id="UP000640614"/>
    </source>
</evidence>
<sequence length="117" mass="13645">MFCNNFKKNMYNEKLGRFFKSRGLKQKEVGEILGYSPAMMGRYLHGTASIGPDFLISLHKHFPEIDLNELFEIENGPSMVNDTRAVYGKSNVLFDLEDIEQRIHKIRIQLESKKFDE</sequence>
<dbReference type="InterPro" id="IPR001387">
    <property type="entry name" value="Cro/C1-type_HTH"/>
</dbReference>
<dbReference type="Proteomes" id="UP000640614">
    <property type="component" value="Unassembled WGS sequence"/>
</dbReference>
<proteinExistence type="predicted"/>
<evidence type="ECO:0000313" key="2">
    <source>
        <dbReference type="EMBL" id="MBE8726587.1"/>
    </source>
</evidence>
<accession>A0ABR9TMI8</accession>
<evidence type="ECO:0000259" key="1">
    <source>
        <dbReference type="PROSITE" id="PS50943"/>
    </source>
</evidence>
<dbReference type="SUPFAM" id="SSF47413">
    <property type="entry name" value="lambda repressor-like DNA-binding domains"/>
    <property type="match status" value="1"/>
</dbReference>
<dbReference type="PROSITE" id="PS50943">
    <property type="entry name" value="HTH_CROC1"/>
    <property type="match status" value="1"/>
</dbReference>
<feature type="domain" description="HTH cro/C1-type" evidence="1">
    <location>
        <begin position="20"/>
        <end position="70"/>
    </location>
</feature>
<comment type="caution">
    <text evidence="2">The sequence shown here is derived from an EMBL/GenBank/DDBJ whole genome shotgun (WGS) entry which is preliminary data.</text>
</comment>
<keyword evidence="3" id="KW-1185">Reference proteome</keyword>
<organism evidence="2 3">
    <name type="scientific">Flavobacterium hungaricum</name>
    <dbReference type="NCBI Taxonomy" id="2082725"/>
    <lineage>
        <taxon>Bacteria</taxon>
        <taxon>Pseudomonadati</taxon>
        <taxon>Bacteroidota</taxon>
        <taxon>Flavobacteriia</taxon>
        <taxon>Flavobacteriales</taxon>
        <taxon>Flavobacteriaceae</taxon>
        <taxon>Flavobacterium</taxon>
    </lineage>
</organism>
<gene>
    <name evidence="2" type="ORF">C4F50_16830</name>
</gene>
<reference evidence="2 3" key="1">
    <citation type="submission" date="2018-07" db="EMBL/GenBank/DDBJ databases">
        <title>Genome assembly of strain KB82.</title>
        <authorList>
            <person name="Kukolya J."/>
            <person name="Horvath B."/>
            <person name="Nagy I."/>
            <person name="Toth A."/>
        </authorList>
    </citation>
    <scope>NUCLEOTIDE SEQUENCE [LARGE SCALE GENOMIC DNA]</scope>
    <source>
        <strain evidence="2 3">Kb82</strain>
    </source>
</reference>
<name>A0ABR9TMI8_9FLAO</name>
<protein>
    <submittedName>
        <fullName evidence="2">XRE family transcriptional regulator</fullName>
    </submittedName>
</protein>
<dbReference type="SMART" id="SM00530">
    <property type="entry name" value="HTH_XRE"/>
    <property type="match status" value="1"/>
</dbReference>
<dbReference type="EMBL" id="PRDM01000004">
    <property type="protein sequence ID" value="MBE8726587.1"/>
    <property type="molecule type" value="Genomic_DNA"/>
</dbReference>
<dbReference type="CDD" id="cd00093">
    <property type="entry name" value="HTH_XRE"/>
    <property type="match status" value="1"/>
</dbReference>